<organism evidence="2 3">
    <name type="scientific">Amanita thiersii Skay4041</name>
    <dbReference type="NCBI Taxonomy" id="703135"/>
    <lineage>
        <taxon>Eukaryota</taxon>
        <taxon>Fungi</taxon>
        <taxon>Dikarya</taxon>
        <taxon>Basidiomycota</taxon>
        <taxon>Agaricomycotina</taxon>
        <taxon>Agaricomycetes</taxon>
        <taxon>Agaricomycetidae</taxon>
        <taxon>Agaricales</taxon>
        <taxon>Pluteineae</taxon>
        <taxon>Amanitaceae</taxon>
        <taxon>Amanita</taxon>
    </lineage>
</organism>
<reference evidence="2 3" key="1">
    <citation type="submission" date="2014-02" db="EMBL/GenBank/DDBJ databases">
        <title>Transposable element dynamics among asymbiotic and ectomycorrhizal Amanita fungi.</title>
        <authorList>
            <consortium name="DOE Joint Genome Institute"/>
            <person name="Hess J."/>
            <person name="Skrede I."/>
            <person name="Wolfe B."/>
            <person name="LaButti K."/>
            <person name="Ohm R.A."/>
            <person name="Grigoriev I.V."/>
            <person name="Pringle A."/>
        </authorList>
    </citation>
    <scope>NUCLEOTIDE SEQUENCE [LARGE SCALE GENOMIC DNA]</scope>
    <source>
        <strain evidence="2 3">SKay4041</strain>
    </source>
</reference>
<evidence type="ECO:0000256" key="1">
    <source>
        <dbReference type="SAM" id="MobiDB-lite"/>
    </source>
</evidence>
<proteinExistence type="predicted"/>
<sequence>MNSNEYQTEFIQVALGVDATEILYWNIYQAFGDLNKQATAILELTTMKQGTKLVEEHVQLFKQAYSRSGYTGIHELKRSLNTPLLDKCMMVPELPNTLDKWYEQNQPQHTTQTTTRPPAPLARYTGQNQDPNTMDVDRNQNTEKMLQLWTTQSLHQELYPTTLPTNEIGRDVECRLRGRQSRVEENDRREHCRSSSRGG</sequence>
<dbReference type="Proteomes" id="UP000242287">
    <property type="component" value="Unassembled WGS sequence"/>
</dbReference>
<dbReference type="AlphaFoldDB" id="A0A2A9N9Z4"/>
<feature type="compositionally biased region" description="Low complexity" evidence="1">
    <location>
        <begin position="105"/>
        <end position="116"/>
    </location>
</feature>
<dbReference type="EMBL" id="KZ302598">
    <property type="protein sequence ID" value="PFH45047.1"/>
    <property type="molecule type" value="Genomic_DNA"/>
</dbReference>
<evidence type="ECO:0000313" key="3">
    <source>
        <dbReference type="Proteomes" id="UP000242287"/>
    </source>
</evidence>
<feature type="region of interest" description="Disordered" evidence="1">
    <location>
        <begin position="105"/>
        <end position="137"/>
    </location>
</feature>
<name>A0A2A9N9Z4_9AGAR</name>
<accession>A0A2A9N9Z4</accession>
<protein>
    <recommendedName>
        <fullName evidence="4">Retrotransposon gag domain-containing protein</fullName>
    </recommendedName>
</protein>
<evidence type="ECO:0008006" key="4">
    <source>
        <dbReference type="Google" id="ProtNLM"/>
    </source>
</evidence>
<dbReference type="OrthoDB" id="3026227at2759"/>
<evidence type="ECO:0000313" key="2">
    <source>
        <dbReference type="EMBL" id="PFH45047.1"/>
    </source>
</evidence>
<gene>
    <name evidence="2" type="ORF">AMATHDRAFT_163453</name>
</gene>
<keyword evidence="3" id="KW-1185">Reference proteome</keyword>